<sequence length="567" mass="64703">MWELRPFSAGSMGSVGDNTPPGSNNEEPPANSAGPGTRVEAINRMLKSRRAWEAKQKRRESRAAGAEAKTSMTSNISVSVIQETDMDWKTRQQKREAIQGRFWARIDRSKSKDTIPDEDSTVFPKSLPSKHTNKTKTRSGAGLQDLLFDDEKNLISDAESAIHSDSEEDDLDLEAVTIEKVKCRRVGTSMGLSHFFGSTTRNSVTGRIVMKEDRYLPGFLLVDIFGRRRLIGSPRQLWEDHYIFRPYVMANRTWIYHKYAKDPSKLAQVTGKDSMNGMIKKILELRCVDVDINSGRHSPLMLWMVCISFIACTGDTLLVSISLVTTSLMCFITYSHNTPEKYNWVRLWLLPVRLATGAGIVLRMMELTHFISVIVFSSLSLLTLVVDFIFGDMFMLWSYRFECSYKVIDELPDRVFLCSRRGAAHLDDIMGARLAISTEVIGSAWDPRYSLIADIRGILCELRRPRLEELQELIETFQESQEDFGFFSVKCFSSDRPNFAAMEQDIKIRDLEKIIEKHRSQHPWTWSMISKADLKFPERRGAEVLEAKKLGLESGRFRIQGVLHLQV</sequence>
<feature type="transmembrane region" description="Helical" evidence="2">
    <location>
        <begin position="370"/>
        <end position="390"/>
    </location>
</feature>
<organism evidence="3 4">
    <name type="scientific">Symbiodinium natans</name>
    <dbReference type="NCBI Taxonomy" id="878477"/>
    <lineage>
        <taxon>Eukaryota</taxon>
        <taxon>Sar</taxon>
        <taxon>Alveolata</taxon>
        <taxon>Dinophyceae</taxon>
        <taxon>Suessiales</taxon>
        <taxon>Symbiodiniaceae</taxon>
        <taxon>Symbiodinium</taxon>
    </lineage>
</organism>
<dbReference type="AlphaFoldDB" id="A0A812V6T5"/>
<dbReference type="OrthoDB" id="418709at2759"/>
<accession>A0A812V6T5</accession>
<feature type="transmembrane region" description="Helical" evidence="2">
    <location>
        <begin position="300"/>
        <end position="332"/>
    </location>
</feature>
<evidence type="ECO:0000313" key="4">
    <source>
        <dbReference type="Proteomes" id="UP000604046"/>
    </source>
</evidence>
<evidence type="ECO:0000313" key="3">
    <source>
        <dbReference type="EMBL" id="CAE7617366.1"/>
    </source>
</evidence>
<evidence type="ECO:0000256" key="2">
    <source>
        <dbReference type="SAM" id="Phobius"/>
    </source>
</evidence>
<protein>
    <submittedName>
        <fullName evidence="3">Uncharacterized protein</fullName>
    </submittedName>
</protein>
<keyword evidence="2" id="KW-0472">Membrane</keyword>
<keyword evidence="4" id="KW-1185">Reference proteome</keyword>
<dbReference type="EMBL" id="CAJNDS010002845">
    <property type="protein sequence ID" value="CAE7617366.1"/>
    <property type="molecule type" value="Genomic_DNA"/>
</dbReference>
<feature type="region of interest" description="Disordered" evidence="1">
    <location>
        <begin position="1"/>
        <end position="72"/>
    </location>
</feature>
<evidence type="ECO:0000256" key="1">
    <source>
        <dbReference type="SAM" id="MobiDB-lite"/>
    </source>
</evidence>
<feature type="compositionally biased region" description="Polar residues" evidence="1">
    <location>
        <begin position="16"/>
        <end position="26"/>
    </location>
</feature>
<gene>
    <name evidence="3" type="ORF">SNAT2548_LOCUS35101</name>
</gene>
<comment type="caution">
    <text evidence="3">The sequence shown here is derived from an EMBL/GenBank/DDBJ whole genome shotgun (WGS) entry which is preliminary data.</text>
</comment>
<name>A0A812V6T5_9DINO</name>
<keyword evidence="2" id="KW-1133">Transmembrane helix</keyword>
<keyword evidence="2" id="KW-0812">Transmembrane</keyword>
<feature type="region of interest" description="Disordered" evidence="1">
    <location>
        <begin position="112"/>
        <end position="137"/>
    </location>
</feature>
<dbReference type="Proteomes" id="UP000604046">
    <property type="component" value="Unassembled WGS sequence"/>
</dbReference>
<proteinExistence type="predicted"/>
<reference evidence="3" key="1">
    <citation type="submission" date="2021-02" db="EMBL/GenBank/DDBJ databases">
        <authorList>
            <person name="Dougan E. K."/>
            <person name="Rhodes N."/>
            <person name="Thang M."/>
            <person name="Chan C."/>
        </authorList>
    </citation>
    <scope>NUCLEOTIDE SEQUENCE</scope>
</reference>